<evidence type="ECO:0000256" key="1">
    <source>
        <dbReference type="SAM" id="MobiDB-lite"/>
    </source>
</evidence>
<keyword evidence="3" id="KW-1185">Reference proteome</keyword>
<dbReference type="AlphaFoldDB" id="A0A8S4FJV2"/>
<evidence type="ECO:0000313" key="3">
    <source>
        <dbReference type="Proteomes" id="UP000653454"/>
    </source>
</evidence>
<accession>A0A8S4FJV2</accession>
<organism evidence="2 3">
    <name type="scientific">Plutella xylostella</name>
    <name type="common">Diamondback moth</name>
    <name type="synonym">Plutella maculipennis</name>
    <dbReference type="NCBI Taxonomy" id="51655"/>
    <lineage>
        <taxon>Eukaryota</taxon>
        <taxon>Metazoa</taxon>
        <taxon>Ecdysozoa</taxon>
        <taxon>Arthropoda</taxon>
        <taxon>Hexapoda</taxon>
        <taxon>Insecta</taxon>
        <taxon>Pterygota</taxon>
        <taxon>Neoptera</taxon>
        <taxon>Endopterygota</taxon>
        <taxon>Lepidoptera</taxon>
        <taxon>Glossata</taxon>
        <taxon>Ditrysia</taxon>
        <taxon>Yponomeutoidea</taxon>
        <taxon>Plutellidae</taxon>
        <taxon>Plutella</taxon>
    </lineage>
</organism>
<proteinExistence type="predicted"/>
<feature type="region of interest" description="Disordered" evidence="1">
    <location>
        <begin position="1"/>
        <end position="63"/>
    </location>
</feature>
<sequence>MSECFVRPTAARLPPRLEQQPQQQQQQQQRLVQQRGGRSQQRQQRARRDPTAQAQRARPSSRAALAALEHALWGKEHVRINTMHVTRLYCVQTGPTNAQ</sequence>
<protein>
    <submittedName>
        <fullName evidence="2">(diamondback moth) hypothetical protein</fullName>
    </submittedName>
</protein>
<feature type="compositionally biased region" description="Low complexity" evidence="1">
    <location>
        <begin position="11"/>
        <end position="43"/>
    </location>
</feature>
<dbReference type="Proteomes" id="UP000653454">
    <property type="component" value="Unassembled WGS sequence"/>
</dbReference>
<name>A0A8S4FJV2_PLUXY</name>
<evidence type="ECO:0000313" key="2">
    <source>
        <dbReference type="EMBL" id="CAG9128097.1"/>
    </source>
</evidence>
<comment type="caution">
    <text evidence="2">The sequence shown here is derived from an EMBL/GenBank/DDBJ whole genome shotgun (WGS) entry which is preliminary data.</text>
</comment>
<gene>
    <name evidence="2" type="ORF">PLXY2_LOCUS9197</name>
</gene>
<feature type="compositionally biased region" description="Low complexity" evidence="1">
    <location>
        <begin position="51"/>
        <end position="63"/>
    </location>
</feature>
<reference evidence="2" key="1">
    <citation type="submission" date="2020-11" db="EMBL/GenBank/DDBJ databases">
        <authorList>
            <person name="Whiteford S."/>
        </authorList>
    </citation>
    <scope>NUCLEOTIDE SEQUENCE</scope>
</reference>
<dbReference type="EMBL" id="CAJHNJ030000035">
    <property type="protein sequence ID" value="CAG9128097.1"/>
    <property type="molecule type" value="Genomic_DNA"/>
</dbReference>